<dbReference type="EMBL" id="FUWR01000006">
    <property type="protein sequence ID" value="SJZ73457.1"/>
    <property type="molecule type" value="Genomic_DNA"/>
</dbReference>
<feature type="binding site" description="axial binding residue" evidence="6">
    <location>
        <position position="135"/>
    </location>
    <ligand>
        <name>heme c</name>
        <dbReference type="ChEBI" id="CHEBI:61717"/>
        <label>1</label>
    </ligand>
    <ligandPart>
        <name>Fe</name>
        <dbReference type="ChEBI" id="CHEBI:18248"/>
    </ligandPart>
</feature>
<dbReference type="PRINTS" id="PR00609">
    <property type="entry name" value="CYTOCHROMEC3"/>
</dbReference>
<feature type="binding site" description="axial binding residue" evidence="6">
    <location>
        <position position="95"/>
    </location>
    <ligand>
        <name>heme c</name>
        <dbReference type="ChEBI" id="CHEBI:61717"/>
        <label>1</label>
    </ligand>
    <ligandPart>
        <name>Fe</name>
        <dbReference type="ChEBI" id="CHEBI:18248"/>
    </ligandPart>
</feature>
<evidence type="ECO:0000256" key="1">
    <source>
        <dbReference type="ARBA" id="ARBA00022448"/>
    </source>
</evidence>
<sequence length="176" mass="19069">MHAVKRQMILGVTGILMMLVSSVCFGAGIPDKVTINSIQKYYAPVSFNHAAHINKLKDCGLCHHHTTGAQVTDPNCARCHKNSGAQAVVSCKGCHTAEPFTPEALKQQRDQQPPIYHRDKPGLKAAYHISCLGCHEKMHGPTGCQDCHKRNDGGDAIFKSGKYAPKAPAKPKAAHH</sequence>
<evidence type="ECO:0000256" key="3">
    <source>
        <dbReference type="ARBA" id="ARBA00022723"/>
    </source>
</evidence>
<organism evidence="8 9">
    <name type="scientific">Trichlorobacter thiogenes</name>
    <dbReference type="NCBI Taxonomy" id="115783"/>
    <lineage>
        <taxon>Bacteria</taxon>
        <taxon>Pseudomonadati</taxon>
        <taxon>Thermodesulfobacteriota</taxon>
        <taxon>Desulfuromonadia</taxon>
        <taxon>Geobacterales</taxon>
        <taxon>Geobacteraceae</taxon>
        <taxon>Trichlorobacter</taxon>
    </lineage>
</organism>
<accession>A0A1T4N327</accession>
<dbReference type="GO" id="GO:0009055">
    <property type="term" value="F:electron transfer activity"/>
    <property type="evidence" value="ECO:0007669"/>
    <property type="project" value="InterPro"/>
</dbReference>
<dbReference type="CDD" id="cd08168">
    <property type="entry name" value="Cytochrom_C3"/>
    <property type="match status" value="1"/>
</dbReference>
<keyword evidence="4" id="KW-0249">Electron transport</keyword>
<dbReference type="InterPro" id="IPR020942">
    <property type="entry name" value="Cyt_c_III_dom"/>
</dbReference>
<feature type="binding site" description="axial binding residue" evidence="6">
    <location>
        <position position="79"/>
    </location>
    <ligand>
        <name>heme c</name>
        <dbReference type="ChEBI" id="CHEBI:61717"/>
        <label>1</label>
    </ligand>
    <ligandPart>
        <name>Fe</name>
        <dbReference type="ChEBI" id="CHEBI:18248"/>
    </ligandPart>
</feature>
<evidence type="ECO:0000259" key="7">
    <source>
        <dbReference type="Pfam" id="PF02085"/>
    </source>
</evidence>
<evidence type="ECO:0000313" key="8">
    <source>
        <dbReference type="EMBL" id="SJZ73457.1"/>
    </source>
</evidence>
<feature type="binding site" description="axial binding residue" evidence="6">
    <location>
        <position position="94"/>
    </location>
    <ligand>
        <name>heme c</name>
        <dbReference type="ChEBI" id="CHEBI:61717"/>
        <label>1</label>
    </ligand>
    <ligandPart>
        <name>Fe</name>
        <dbReference type="ChEBI" id="CHEBI:18248"/>
    </ligandPart>
</feature>
<proteinExistence type="predicted"/>
<feature type="binding site" description="axial binding residue" evidence="6">
    <location>
        <position position="147"/>
    </location>
    <ligand>
        <name>heme c</name>
        <dbReference type="ChEBI" id="CHEBI:61717"/>
        <label>1</label>
    </ligand>
    <ligandPart>
        <name>Fe</name>
        <dbReference type="ChEBI" id="CHEBI:18248"/>
    </ligandPart>
</feature>
<keyword evidence="2 6" id="KW-0349">Heme</keyword>
<dbReference type="SUPFAM" id="SSF48695">
    <property type="entry name" value="Multiheme cytochromes"/>
    <property type="match status" value="1"/>
</dbReference>
<dbReference type="OrthoDB" id="9807368at2"/>
<keyword evidence="5 6" id="KW-0408">Iron</keyword>
<evidence type="ECO:0000256" key="5">
    <source>
        <dbReference type="ARBA" id="ARBA00023004"/>
    </source>
</evidence>
<feature type="binding site" description="axial binding residue" evidence="6">
    <location>
        <position position="52"/>
    </location>
    <ligand>
        <name>heme c</name>
        <dbReference type="ChEBI" id="CHEBI:61717"/>
        <label>1</label>
    </ligand>
    <ligandPart>
        <name>Fe</name>
        <dbReference type="ChEBI" id="CHEBI:18248"/>
    </ligandPart>
</feature>
<evidence type="ECO:0000256" key="6">
    <source>
        <dbReference type="PIRSR" id="PIRSR602322-1"/>
    </source>
</evidence>
<evidence type="ECO:0000256" key="4">
    <source>
        <dbReference type="ARBA" id="ARBA00022982"/>
    </source>
</evidence>
<dbReference type="RefSeq" id="WP_078789800.1">
    <property type="nucleotide sequence ID" value="NZ_FUWR01000006.1"/>
</dbReference>
<evidence type="ECO:0000256" key="2">
    <source>
        <dbReference type="ARBA" id="ARBA00022617"/>
    </source>
</evidence>
<name>A0A1T4N327_9BACT</name>
<dbReference type="Pfam" id="PF02085">
    <property type="entry name" value="Cytochrom_CIII"/>
    <property type="match status" value="1"/>
</dbReference>
<feature type="binding site" description="axial binding residue" evidence="6">
    <location>
        <position position="144"/>
    </location>
    <ligand>
        <name>heme c</name>
        <dbReference type="ChEBI" id="CHEBI:61717"/>
        <label>1</label>
    </ligand>
    <ligandPart>
        <name>Fe</name>
        <dbReference type="ChEBI" id="CHEBI:18248"/>
    </ligandPart>
</feature>
<feature type="binding site" description="axial binding residue" evidence="6">
    <location>
        <position position="134"/>
    </location>
    <ligand>
        <name>heme c</name>
        <dbReference type="ChEBI" id="CHEBI:61717"/>
        <label>1</label>
    </ligand>
    <ligandPart>
        <name>Fe</name>
        <dbReference type="ChEBI" id="CHEBI:18248"/>
    </ligandPart>
</feature>
<reference evidence="9" key="1">
    <citation type="submission" date="2017-02" db="EMBL/GenBank/DDBJ databases">
        <authorList>
            <person name="Varghese N."/>
            <person name="Submissions S."/>
        </authorList>
    </citation>
    <scope>NUCLEOTIDE SEQUENCE [LARGE SCALE GENOMIC DNA]</scope>
    <source>
        <strain evidence="9">ATCC BAA-34</strain>
    </source>
</reference>
<feature type="binding site" description="axial binding residue" evidence="6">
    <location>
        <position position="131"/>
    </location>
    <ligand>
        <name>heme c</name>
        <dbReference type="ChEBI" id="CHEBI:61717"/>
        <label>1</label>
    </ligand>
    <ligandPart>
        <name>Fe</name>
        <dbReference type="ChEBI" id="CHEBI:18248"/>
    </ligandPart>
</feature>
<feature type="binding site" description="covalent" evidence="6">
    <location>
        <position position="80"/>
    </location>
    <ligand>
        <name>heme c</name>
        <dbReference type="ChEBI" id="CHEBI:61717"/>
        <label>2</label>
    </ligand>
</feature>
<dbReference type="Gene3D" id="3.90.10.10">
    <property type="entry name" value="Cytochrome C3"/>
    <property type="match status" value="1"/>
</dbReference>
<dbReference type="AlphaFoldDB" id="A0A1T4N327"/>
<feature type="binding site" description="axial binding residue" evidence="6">
    <location>
        <position position="76"/>
    </location>
    <ligand>
        <name>heme c</name>
        <dbReference type="ChEBI" id="CHEBI:61717"/>
        <label>1</label>
    </ligand>
    <ligandPart>
        <name>Fe</name>
        <dbReference type="ChEBI" id="CHEBI:18248"/>
    </ligandPart>
</feature>
<feature type="domain" description="Class III cytochrome C" evidence="7">
    <location>
        <begin position="69"/>
        <end position="148"/>
    </location>
</feature>
<feature type="binding site" description="axial binding residue" evidence="6">
    <location>
        <position position="148"/>
    </location>
    <ligand>
        <name>heme c</name>
        <dbReference type="ChEBI" id="CHEBI:61717"/>
        <label>1</label>
    </ligand>
    <ligandPart>
        <name>Fe</name>
        <dbReference type="ChEBI" id="CHEBI:18248"/>
    </ligandPart>
</feature>
<keyword evidence="3 6" id="KW-0479">Metal-binding</keyword>
<feature type="binding site" description="axial binding residue" evidence="6">
    <location>
        <position position="49"/>
    </location>
    <ligand>
        <name>heme c</name>
        <dbReference type="ChEBI" id="CHEBI:61717"/>
        <label>1</label>
    </ligand>
    <ligandPart>
        <name>Fe</name>
        <dbReference type="ChEBI" id="CHEBI:18248"/>
    </ligandPart>
</feature>
<dbReference type="STRING" id="115783.SAMN02745119_01493"/>
<dbReference type="InterPro" id="IPR036280">
    <property type="entry name" value="Multihaem_cyt_sf"/>
</dbReference>
<dbReference type="InterPro" id="IPR002322">
    <property type="entry name" value="Cyt_c_III"/>
</dbReference>
<gene>
    <name evidence="8" type="ORF">SAMN02745119_01493</name>
</gene>
<keyword evidence="9" id="KW-1185">Reference proteome</keyword>
<comment type="cofactor">
    <cofactor evidence="6">
        <name>heme c</name>
        <dbReference type="ChEBI" id="CHEBI:61717"/>
    </cofactor>
    <text evidence="6">Binds 4 heme c groups covalently per monomer.</text>
</comment>
<dbReference type="GO" id="GO:0046872">
    <property type="term" value="F:metal ion binding"/>
    <property type="evidence" value="ECO:0007669"/>
    <property type="project" value="UniProtKB-KW"/>
</dbReference>
<dbReference type="GO" id="GO:0020037">
    <property type="term" value="F:heme binding"/>
    <property type="evidence" value="ECO:0007669"/>
    <property type="project" value="InterPro"/>
</dbReference>
<evidence type="ECO:0000313" key="9">
    <source>
        <dbReference type="Proteomes" id="UP000190102"/>
    </source>
</evidence>
<dbReference type="Proteomes" id="UP000190102">
    <property type="component" value="Unassembled WGS sequence"/>
</dbReference>
<keyword evidence="1" id="KW-0813">Transport</keyword>
<protein>
    <submittedName>
        <fullName evidence="8">Class III cytochrome C family protein</fullName>
    </submittedName>
</protein>